<dbReference type="AlphaFoldDB" id="A0A076L0A5"/>
<evidence type="ECO:0000313" key="1">
    <source>
        <dbReference type="EMBL" id="AII97873.1"/>
    </source>
</evidence>
<proteinExistence type="evidence at transcript level"/>
<accession>A0A076L0A5</accession>
<reference evidence="1" key="1">
    <citation type="submission" date="2013-07" db="EMBL/GenBank/DDBJ databases">
        <title>Nephila pilipes venom gland.</title>
        <authorList>
            <person name="Huo L.J."/>
        </authorList>
    </citation>
    <scope>NUCLEOTIDE SEQUENCE</scope>
    <source>
        <tissue evidence="1">Venom gland</tissue>
    </source>
</reference>
<name>A0A076L0A5_NEPPI</name>
<dbReference type="EMBL" id="KF433551">
    <property type="protein sequence ID" value="AII97873.1"/>
    <property type="molecule type" value="mRNA"/>
</dbReference>
<protein>
    <submittedName>
        <fullName evidence="1">BLTX505</fullName>
    </submittedName>
</protein>
<organism evidence="1">
    <name type="scientific">Nephila pilipes</name>
    <name type="common">Giant wood spider</name>
    <name type="synonym">Nephila maculata</name>
    <dbReference type="NCBI Taxonomy" id="299642"/>
    <lineage>
        <taxon>Eukaryota</taxon>
        <taxon>Metazoa</taxon>
        <taxon>Ecdysozoa</taxon>
        <taxon>Arthropoda</taxon>
        <taxon>Chelicerata</taxon>
        <taxon>Arachnida</taxon>
        <taxon>Araneae</taxon>
        <taxon>Araneomorphae</taxon>
        <taxon>Entelegynae</taxon>
        <taxon>Araneoidea</taxon>
        <taxon>Nephilidae</taxon>
        <taxon>Nephila</taxon>
    </lineage>
</organism>
<sequence>MNCISSIGFFRRSCWKICRFCYFFFTFSGCFFNYRGY</sequence>